<gene>
    <name evidence="2" type="ORF">CDO52_09025</name>
</gene>
<feature type="compositionally biased region" description="Pro residues" evidence="1">
    <location>
        <begin position="75"/>
        <end position="87"/>
    </location>
</feature>
<dbReference type="KEGG" id="ngv:CDO52_09025"/>
<name>A0A223S451_9ACTN</name>
<keyword evidence="3" id="KW-1185">Reference proteome</keyword>
<sequence length="121" mass="13263">MGDRLFRARHACGKGSLDDLVITRGNTRLLVAAVRAGPGAQLCVQVRMDRRDGNLAFARRRLRGVLRPTAHTRPSPTPEPPHAPLPPRPRHPERPASGTTLVAGRPDTATLYRVLEALKQL</sequence>
<feature type="region of interest" description="Disordered" evidence="1">
    <location>
        <begin position="62"/>
        <end position="105"/>
    </location>
</feature>
<dbReference type="AlphaFoldDB" id="A0A223S451"/>
<proteinExistence type="predicted"/>
<dbReference type="EMBL" id="CP022753">
    <property type="protein sequence ID" value="ASU82910.1"/>
    <property type="molecule type" value="Genomic_DNA"/>
</dbReference>
<reference evidence="2 3" key="1">
    <citation type="submission" date="2017-08" db="EMBL/GenBank/DDBJ databases">
        <title>The complete genome sequence of Nocardiopsis gilva YIM 90087.</title>
        <authorList>
            <person name="Yin M."/>
            <person name="Tang S."/>
        </authorList>
    </citation>
    <scope>NUCLEOTIDE SEQUENCE [LARGE SCALE GENOMIC DNA]</scope>
    <source>
        <strain evidence="2 3">YIM 90087</strain>
    </source>
</reference>
<evidence type="ECO:0000256" key="1">
    <source>
        <dbReference type="SAM" id="MobiDB-lite"/>
    </source>
</evidence>
<evidence type="ECO:0000313" key="3">
    <source>
        <dbReference type="Proteomes" id="UP000215005"/>
    </source>
</evidence>
<dbReference type="Proteomes" id="UP000215005">
    <property type="component" value="Chromosome"/>
</dbReference>
<evidence type="ECO:0000313" key="2">
    <source>
        <dbReference type="EMBL" id="ASU82910.1"/>
    </source>
</evidence>
<protein>
    <submittedName>
        <fullName evidence="2">Uncharacterized protein</fullName>
    </submittedName>
</protein>
<organism evidence="2 3">
    <name type="scientific">Nocardiopsis gilva YIM 90087</name>
    <dbReference type="NCBI Taxonomy" id="1235441"/>
    <lineage>
        <taxon>Bacteria</taxon>
        <taxon>Bacillati</taxon>
        <taxon>Actinomycetota</taxon>
        <taxon>Actinomycetes</taxon>
        <taxon>Streptosporangiales</taxon>
        <taxon>Nocardiopsidaceae</taxon>
        <taxon>Nocardiopsis</taxon>
    </lineage>
</organism>
<accession>A0A223S451</accession>